<reference evidence="3" key="1">
    <citation type="submission" date="2016-10" db="EMBL/GenBank/DDBJ databases">
        <authorList>
            <person name="Varghese N."/>
            <person name="Submissions S."/>
        </authorList>
    </citation>
    <scope>NUCLEOTIDE SEQUENCE [LARGE SCALE GENOMIC DNA]</scope>
    <source>
        <strain evidence="3">DSM 24767</strain>
    </source>
</reference>
<sequence>MTHVPYRDPDDLEASQRERLIDPWREHFGYVSLFRKVLLHDPDTLAAWDRYYRGVMTDGEDISGAEKEIAFVVAAAVDDCPYCIANHGEWLVEEHGYSMAEFERLVVGEFEGFTDRERAVATVAEQLARDPSGVTGEHLRSLREVGFDDSDIVELFVAICTLLSASALMQGLDVDPGDADRDLAAYAPDGR</sequence>
<protein>
    <submittedName>
        <fullName evidence="2">Uncharacterized peroxidase-related enzyme</fullName>
    </submittedName>
</protein>
<dbReference type="EMBL" id="FNLC01000002">
    <property type="protein sequence ID" value="SDQ98988.1"/>
    <property type="molecule type" value="Genomic_DNA"/>
</dbReference>
<gene>
    <name evidence="2" type="ORF">SAMN04489842_1923</name>
</gene>
<dbReference type="Proteomes" id="UP000198848">
    <property type="component" value="Unassembled WGS sequence"/>
</dbReference>
<dbReference type="OrthoDB" id="201738at2157"/>
<dbReference type="InterPro" id="IPR010195">
    <property type="entry name" value="Uncharacterised_peroxidase-rel"/>
</dbReference>
<keyword evidence="3" id="KW-1185">Reference proteome</keyword>
<dbReference type="GO" id="GO:0051920">
    <property type="term" value="F:peroxiredoxin activity"/>
    <property type="evidence" value="ECO:0007669"/>
    <property type="project" value="InterPro"/>
</dbReference>
<dbReference type="NCBIfam" id="TIGR01926">
    <property type="entry name" value="peroxid_rel"/>
    <property type="match status" value="1"/>
</dbReference>
<evidence type="ECO:0000259" key="1">
    <source>
        <dbReference type="Pfam" id="PF02627"/>
    </source>
</evidence>
<dbReference type="PANTHER" id="PTHR35446">
    <property type="entry name" value="SI:CH211-175M2.5"/>
    <property type="match status" value="1"/>
</dbReference>
<name>A0A1H1FDS4_NATTX</name>
<dbReference type="PANTHER" id="PTHR35446:SF2">
    <property type="entry name" value="CARBOXYMUCONOLACTONE DECARBOXYLASE-LIKE DOMAIN-CONTAINING PROTEIN"/>
    <property type="match status" value="1"/>
</dbReference>
<accession>A0A1H1FDS4</accession>
<evidence type="ECO:0000313" key="3">
    <source>
        <dbReference type="Proteomes" id="UP000198848"/>
    </source>
</evidence>
<dbReference type="InterPro" id="IPR029032">
    <property type="entry name" value="AhpD-like"/>
</dbReference>
<dbReference type="RefSeq" id="WP_090380837.1">
    <property type="nucleotide sequence ID" value="NZ_FNLC01000002.1"/>
</dbReference>
<dbReference type="Gene3D" id="1.20.1290.10">
    <property type="entry name" value="AhpD-like"/>
    <property type="match status" value="1"/>
</dbReference>
<keyword evidence="2" id="KW-0560">Oxidoreductase</keyword>
<organism evidence="2 3">
    <name type="scientific">Natronobacterium texcoconense</name>
    <dbReference type="NCBI Taxonomy" id="1095778"/>
    <lineage>
        <taxon>Archaea</taxon>
        <taxon>Methanobacteriati</taxon>
        <taxon>Methanobacteriota</taxon>
        <taxon>Stenosarchaea group</taxon>
        <taxon>Halobacteria</taxon>
        <taxon>Halobacteriales</taxon>
        <taxon>Natrialbaceae</taxon>
        <taxon>Natronobacterium</taxon>
    </lineage>
</organism>
<dbReference type="InterPro" id="IPR003779">
    <property type="entry name" value="CMD-like"/>
</dbReference>
<dbReference type="STRING" id="1095778.SAMN04489842_1923"/>
<feature type="domain" description="Carboxymuconolactone decarboxylase-like" evidence="1">
    <location>
        <begin position="42"/>
        <end position="125"/>
    </location>
</feature>
<evidence type="ECO:0000313" key="2">
    <source>
        <dbReference type="EMBL" id="SDQ98988.1"/>
    </source>
</evidence>
<proteinExistence type="predicted"/>
<dbReference type="Pfam" id="PF02627">
    <property type="entry name" value="CMD"/>
    <property type="match status" value="1"/>
</dbReference>
<keyword evidence="2" id="KW-0575">Peroxidase</keyword>
<dbReference type="AlphaFoldDB" id="A0A1H1FDS4"/>
<dbReference type="SUPFAM" id="SSF69118">
    <property type="entry name" value="AhpD-like"/>
    <property type="match status" value="1"/>
</dbReference>